<dbReference type="InterPro" id="IPR030934">
    <property type="entry name" value="Intein_C"/>
</dbReference>
<dbReference type="InterPro" id="IPR004805">
    <property type="entry name" value="DnaE2/DnaE/PolC"/>
</dbReference>
<proteinExistence type="predicted"/>
<organism evidence="3 5">
    <name type="scientific">Mastigocoleus testarum BC008</name>
    <dbReference type="NCBI Taxonomy" id="371196"/>
    <lineage>
        <taxon>Bacteria</taxon>
        <taxon>Bacillati</taxon>
        <taxon>Cyanobacteriota</taxon>
        <taxon>Cyanophyceae</taxon>
        <taxon>Nostocales</taxon>
        <taxon>Hapalosiphonaceae</taxon>
        <taxon>Mastigocoleus</taxon>
    </lineage>
</organism>
<dbReference type="PANTHER" id="PTHR32294">
    <property type="entry name" value="DNA POLYMERASE III SUBUNIT ALPHA"/>
    <property type="match status" value="1"/>
</dbReference>
<evidence type="ECO:0000259" key="1">
    <source>
        <dbReference type="Pfam" id="PF01336"/>
    </source>
</evidence>
<dbReference type="AlphaFoldDB" id="A0A0V7ZUE1"/>
<dbReference type="EMBL" id="LMTZ01000079">
    <property type="protein sequence ID" value="KST68094.1"/>
    <property type="molecule type" value="Genomic_DNA"/>
</dbReference>
<dbReference type="CDD" id="cd04485">
    <property type="entry name" value="DnaE_OBF"/>
    <property type="match status" value="1"/>
</dbReference>
<dbReference type="GO" id="GO:0008408">
    <property type="term" value="F:3'-5' exonuclease activity"/>
    <property type="evidence" value="ECO:0007669"/>
    <property type="project" value="InterPro"/>
</dbReference>
<dbReference type="Proteomes" id="UP000053372">
    <property type="component" value="Unassembled WGS sequence"/>
</dbReference>
<dbReference type="InterPro" id="IPR029460">
    <property type="entry name" value="DNAPol_HHH"/>
</dbReference>
<evidence type="ECO:0000313" key="4">
    <source>
        <dbReference type="EMBL" id="KST68101.1"/>
    </source>
</evidence>
<evidence type="ECO:0000313" key="3">
    <source>
        <dbReference type="EMBL" id="KST68094.1"/>
    </source>
</evidence>
<dbReference type="InterPro" id="IPR004365">
    <property type="entry name" value="NA-bd_OB_tRNA"/>
</dbReference>
<dbReference type="Pfam" id="PF01336">
    <property type="entry name" value="tRNA_anti-codon"/>
    <property type="match status" value="1"/>
</dbReference>
<name>A0A0V7ZUE1_9CYAN</name>
<keyword evidence="5" id="KW-1185">Reference proteome</keyword>
<dbReference type="RefSeq" id="WP_027846418.1">
    <property type="nucleotide sequence ID" value="NZ_LMTZ01000078.1"/>
</dbReference>
<evidence type="ECO:0000313" key="5">
    <source>
        <dbReference type="Proteomes" id="UP000053372"/>
    </source>
</evidence>
<feature type="domain" description="OB" evidence="1">
    <location>
        <begin position="294"/>
        <end position="361"/>
    </location>
</feature>
<dbReference type="GO" id="GO:0003676">
    <property type="term" value="F:nucleic acid binding"/>
    <property type="evidence" value="ECO:0007669"/>
    <property type="project" value="InterPro"/>
</dbReference>
<evidence type="ECO:0000259" key="2">
    <source>
        <dbReference type="Pfam" id="PF14579"/>
    </source>
</evidence>
<dbReference type="PROSITE" id="PS50818">
    <property type="entry name" value="INTEIN_C_TER"/>
    <property type="match status" value="1"/>
</dbReference>
<dbReference type="Gene3D" id="1.10.150.870">
    <property type="match status" value="1"/>
</dbReference>
<sequence>MVKIITRRSLSSQNVYDIGVEKDHNFLIKNGLVASNCFNKSHSTAYGYVTYQTAYLKANYPLEYMAALLTANSNDTDKVQKYISTCLNMGIQIEAPDINRSRVDFTPLDEKILFGLSAVRHVGQNAIASILVARDKEGNFKSLANFCDRVDLSSVNRRTLEALINCGAFDKINPNRNQLVHDLELVYDWAQSRARDRATGQGNLFDLLGGGFSSSNTTNKNAVFDSAPKAKPVSDLPPQEKLRKEKDLLGFYVSDHPLKSVRESALILAPINLSQLGEKTEGSNICAVVMLNNVKKVITKKGDPMAILQIEDLTSQSEAVVFPRTYERVSNLLQVDTRLIIWGKIDKRDDQSQLIVEDAEPVEQVQMVMVELSPSQASAIEEQDRLRNVLTQNSRDKESAKVPVIGVIRAGNHRQLVRFGKQFWVEDWRTAVQALQNARFSAYVKNLTTN</sequence>
<dbReference type="NCBIfam" id="TIGR01443">
    <property type="entry name" value="intein_Cterm"/>
    <property type="match status" value="1"/>
</dbReference>
<gene>
    <name evidence="3" type="ORF">BC008_00160</name>
    <name evidence="4" type="ORF">BC008_00195</name>
</gene>
<dbReference type="NCBIfam" id="NF005616">
    <property type="entry name" value="PRK07373.1"/>
    <property type="match status" value="1"/>
</dbReference>
<dbReference type="Gene3D" id="2.170.16.10">
    <property type="entry name" value="Hedgehog/Intein (Hint) domain"/>
    <property type="match status" value="1"/>
</dbReference>
<dbReference type="OrthoDB" id="525324at2"/>
<protein>
    <submittedName>
        <fullName evidence="3">DNA polymerase III subunit alpha</fullName>
    </submittedName>
</protein>
<dbReference type="GO" id="GO:0006260">
    <property type="term" value="P:DNA replication"/>
    <property type="evidence" value="ECO:0007669"/>
    <property type="project" value="InterPro"/>
</dbReference>
<comment type="caution">
    <text evidence="3">The sequence shown here is derived from an EMBL/GenBank/DDBJ whole genome shotgun (WGS) entry which is preliminary data.</text>
</comment>
<dbReference type="PANTHER" id="PTHR32294:SF0">
    <property type="entry name" value="DNA POLYMERASE III SUBUNIT ALPHA"/>
    <property type="match status" value="1"/>
</dbReference>
<dbReference type="Pfam" id="PF14579">
    <property type="entry name" value="HHH_6"/>
    <property type="match status" value="1"/>
</dbReference>
<accession>A0A0V7ZUE1</accession>
<dbReference type="EMBL" id="LMTZ01000078">
    <property type="protein sequence ID" value="KST68101.1"/>
    <property type="molecule type" value="Genomic_DNA"/>
</dbReference>
<reference evidence="3 5" key="1">
    <citation type="journal article" date="2015" name="Genome Announc.">
        <title>Draft Genome of the Euendolithic (true boring) Cyanobacterium Mastigocoleus testarum strain BC008.</title>
        <authorList>
            <person name="Guida B.S."/>
            <person name="Garcia-Pichel F."/>
        </authorList>
    </citation>
    <scope>NUCLEOTIDE SEQUENCE [LARGE SCALE GENOMIC DNA]</scope>
    <source>
        <strain evidence="3 5">BC008</strain>
    </source>
</reference>
<feature type="domain" description="DNA polymerase helix-hairpin-helix motif" evidence="2">
    <location>
        <begin position="90"/>
        <end position="179"/>
    </location>
</feature>